<proteinExistence type="predicted"/>
<keyword evidence="3" id="KW-1185">Reference proteome</keyword>
<sequence>MPQVPDPVAVRRAVQDRPGGKRPGIEAVPDEGGRGGYPPCVGVE</sequence>
<evidence type="ECO:0000313" key="3">
    <source>
        <dbReference type="Proteomes" id="UP001225356"/>
    </source>
</evidence>
<dbReference type="Proteomes" id="UP001225356">
    <property type="component" value="Unassembled WGS sequence"/>
</dbReference>
<dbReference type="EMBL" id="JAUSQU010000001">
    <property type="protein sequence ID" value="MDP9849493.1"/>
    <property type="molecule type" value="Genomic_DNA"/>
</dbReference>
<evidence type="ECO:0000256" key="1">
    <source>
        <dbReference type="SAM" id="MobiDB-lite"/>
    </source>
</evidence>
<gene>
    <name evidence="2" type="ORF">J2853_008704</name>
</gene>
<dbReference type="RefSeq" id="WP_307567373.1">
    <property type="nucleotide sequence ID" value="NZ_JAUSQU010000001.1"/>
</dbReference>
<comment type="caution">
    <text evidence="2">The sequence shown here is derived from an EMBL/GenBank/DDBJ whole genome shotgun (WGS) entry which is preliminary data.</text>
</comment>
<protein>
    <submittedName>
        <fullName evidence="2">Uncharacterized protein</fullName>
    </submittedName>
</protein>
<name>A0ABT9QS05_9ACTN</name>
<organism evidence="2 3">
    <name type="scientific">Streptosporangium lutulentum</name>
    <dbReference type="NCBI Taxonomy" id="1461250"/>
    <lineage>
        <taxon>Bacteria</taxon>
        <taxon>Bacillati</taxon>
        <taxon>Actinomycetota</taxon>
        <taxon>Actinomycetes</taxon>
        <taxon>Streptosporangiales</taxon>
        <taxon>Streptosporangiaceae</taxon>
        <taxon>Streptosporangium</taxon>
    </lineage>
</organism>
<feature type="region of interest" description="Disordered" evidence="1">
    <location>
        <begin position="1"/>
        <end position="44"/>
    </location>
</feature>
<reference evidence="2 3" key="1">
    <citation type="submission" date="2023-07" db="EMBL/GenBank/DDBJ databases">
        <title>Sequencing the genomes of 1000 actinobacteria strains.</title>
        <authorList>
            <person name="Klenk H.-P."/>
        </authorList>
    </citation>
    <scope>NUCLEOTIDE SEQUENCE [LARGE SCALE GENOMIC DNA]</scope>
    <source>
        <strain evidence="2 3">DSM 46740</strain>
    </source>
</reference>
<evidence type="ECO:0000313" key="2">
    <source>
        <dbReference type="EMBL" id="MDP9849493.1"/>
    </source>
</evidence>
<accession>A0ABT9QS05</accession>